<dbReference type="InterPro" id="IPR036514">
    <property type="entry name" value="SGNH_hydro_sf"/>
</dbReference>
<dbReference type="AlphaFoldDB" id="A0A9E2P0A2"/>
<name>A0A9E2P0A2_9BACT</name>
<evidence type="ECO:0000313" key="2">
    <source>
        <dbReference type="Proteomes" id="UP000823865"/>
    </source>
</evidence>
<gene>
    <name evidence="1" type="ORF">H9789_00260</name>
</gene>
<dbReference type="EMBL" id="JAHLFU010000010">
    <property type="protein sequence ID" value="MBU3852262.1"/>
    <property type="molecule type" value="Genomic_DNA"/>
</dbReference>
<evidence type="ECO:0008006" key="3">
    <source>
        <dbReference type="Google" id="ProtNLM"/>
    </source>
</evidence>
<dbReference type="SUPFAM" id="SSF52266">
    <property type="entry name" value="SGNH hydrolase"/>
    <property type="match status" value="1"/>
</dbReference>
<dbReference type="Proteomes" id="UP000823865">
    <property type="component" value="Unassembled WGS sequence"/>
</dbReference>
<dbReference type="Gene3D" id="3.40.50.1110">
    <property type="entry name" value="SGNH hydrolase"/>
    <property type="match status" value="1"/>
</dbReference>
<proteinExistence type="predicted"/>
<reference evidence="1" key="1">
    <citation type="journal article" date="2021" name="PeerJ">
        <title>Extensive microbial diversity within the chicken gut microbiome revealed by metagenomics and culture.</title>
        <authorList>
            <person name="Gilroy R."/>
            <person name="Ravi A."/>
            <person name="Getino M."/>
            <person name="Pursley I."/>
            <person name="Horton D.L."/>
            <person name="Alikhan N.F."/>
            <person name="Baker D."/>
            <person name="Gharbi K."/>
            <person name="Hall N."/>
            <person name="Watson M."/>
            <person name="Adriaenssens E.M."/>
            <person name="Foster-Nyarko E."/>
            <person name="Jarju S."/>
            <person name="Secka A."/>
            <person name="Antonio M."/>
            <person name="Oren A."/>
            <person name="Chaudhuri R.R."/>
            <person name="La Ragione R."/>
            <person name="Hildebrand F."/>
            <person name="Pallen M.J."/>
        </authorList>
    </citation>
    <scope>NUCLEOTIDE SEQUENCE</scope>
    <source>
        <strain evidence="1">G3-2149</strain>
    </source>
</reference>
<accession>A0A9E2P0A2</accession>
<sequence>MKYYKRTWILCLMIVSALMGLHFLPRVEVFGIELRRVDLLSDLFPDTPDVSEKEMAEAMKQQRPHPAHRKANDCPKGMVCIDDYSMDERRNMDVFYRRLAELNTRKRPVRIAYFGDSFIEGDIFTADLRDLLQSRFGGAGVGFVDMASQTAGFRQSVRAYSQNVESHSVLDSIHRNQLLGINCRYFFPQRGQVSLTLKGTAYGKNTQQVQKSQLFLKTNVPLQVTAEVNDGQLQTFRLSGENKMQCLTATGDIRQVKWSFYADSLSRNHITLYGATMDNNSGVAVDNFSLRGSGGGVLLSIPDENLRQFFACRPYDLIVLHYGLNVVGPKSGKKVADNYGHTLDRMIRKFQALQPETPILLVSVSDRNTRNKDGEITTIGGIRYLVNEQQEAAARNGVAFWNLFEAMGGTASIKRMAEQKPALANKDYTHLNFRGGKVLAEKLYEALVNAVKNYTKQQQYED</sequence>
<reference evidence="1" key="2">
    <citation type="submission" date="2021-04" db="EMBL/GenBank/DDBJ databases">
        <authorList>
            <person name="Gilroy R."/>
        </authorList>
    </citation>
    <scope>NUCLEOTIDE SEQUENCE</scope>
    <source>
        <strain evidence="1">G3-2149</strain>
    </source>
</reference>
<dbReference type="Gene3D" id="2.60.120.1360">
    <property type="match status" value="1"/>
</dbReference>
<dbReference type="GO" id="GO:0016788">
    <property type="term" value="F:hydrolase activity, acting on ester bonds"/>
    <property type="evidence" value="ECO:0007669"/>
    <property type="project" value="UniProtKB-ARBA"/>
</dbReference>
<comment type="caution">
    <text evidence="1">The sequence shown here is derived from an EMBL/GenBank/DDBJ whole genome shotgun (WGS) entry which is preliminary data.</text>
</comment>
<protein>
    <recommendedName>
        <fullName evidence="3">SGNH hydrolase-type esterase domain-containing protein</fullName>
    </recommendedName>
</protein>
<organism evidence="1 2">
    <name type="scientific">Candidatus Paraprevotella stercoravium</name>
    <dbReference type="NCBI Taxonomy" id="2838725"/>
    <lineage>
        <taxon>Bacteria</taxon>
        <taxon>Pseudomonadati</taxon>
        <taxon>Bacteroidota</taxon>
        <taxon>Bacteroidia</taxon>
        <taxon>Bacteroidales</taxon>
        <taxon>Prevotellaceae</taxon>
        <taxon>Paraprevotella</taxon>
    </lineage>
</organism>
<evidence type="ECO:0000313" key="1">
    <source>
        <dbReference type="EMBL" id="MBU3852262.1"/>
    </source>
</evidence>